<name>A0ABR0ASC5_9CRUS</name>
<dbReference type="Proteomes" id="UP001234178">
    <property type="component" value="Unassembled WGS sequence"/>
</dbReference>
<accession>A0ABR0ASC5</accession>
<proteinExistence type="predicted"/>
<organism evidence="2 3">
    <name type="scientific">Daphnia magna</name>
    <dbReference type="NCBI Taxonomy" id="35525"/>
    <lineage>
        <taxon>Eukaryota</taxon>
        <taxon>Metazoa</taxon>
        <taxon>Ecdysozoa</taxon>
        <taxon>Arthropoda</taxon>
        <taxon>Crustacea</taxon>
        <taxon>Branchiopoda</taxon>
        <taxon>Diplostraca</taxon>
        <taxon>Cladocera</taxon>
        <taxon>Anomopoda</taxon>
        <taxon>Daphniidae</taxon>
        <taxon>Daphnia</taxon>
    </lineage>
</organism>
<dbReference type="InterPro" id="IPR036770">
    <property type="entry name" value="Ankyrin_rpt-contain_sf"/>
</dbReference>
<protein>
    <submittedName>
        <fullName evidence="2">Uncharacterized protein</fullName>
    </submittedName>
</protein>
<dbReference type="Gene3D" id="1.25.40.20">
    <property type="entry name" value="Ankyrin repeat-containing domain"/>
    <property type="match status" value="1"/>
</dbReference>
<gene>
    <name evidence="2" type="ORF">OUZ56_017173</name>
</gene>
<sequence>MFQYSPLSDEDQPEEKNVNPDDVSEEILQSPVCQEPTRSCNNSKMKTKDRKDKNGECSTSPTKKLELDLRNDLCTSRNHLRIPVSKKKKKKGGEKLEEALSAYFVNGQTLLHGTVTEERFDVTDVMLEFEADPDIIEDGQMIVHRAAATNNTHLLRVISYNNCKLRVWNSLG</sequence>
<evidence type="ECO:0000313" key="3">
    <source>
        <dbReference type="Proteomes" id="UP001234178"/>
    </source>
</evidence>
<dbReference type="SUPFAM" id="SSF48403">
    <property type="entry name" value="Ankyrin repeat"/>
    <property type="match status" value="1"/>
</dbReference>
<reference evidence="2 3" key="1">
    <citation type="journal article" date="2023" name="Nucleic Acids Res.">
        <title>The hologenome of Daphnia magna reveals possible DNA methylation and microbiome-mediated evolution of the host genome.</title>
        <authorList>
            <person name="Chaturvedi A."/>
            <person name="Li X."/>
            <person name="Dhandapani V."/>
            <person name="Marshall H."/>
            <person name="Kissane S."/>
            <person name="Cuenca-Cambronero M."/>
            <person name="Asole G."/>
            <person name="Calvet F."/>
            <person name="Ruiz-Romero M."/>
            <person name="Marangio P."/>
            <person name="Guigo R."/>
            <person name="Rago D."/>
            <person name="Mirbahai L."/>
            <person name="Eastwood N."/>
            <person name="Colbourne J.K."/>
            <person name="Zhou J."/>
            <person name="Mallon E."/>
            <person name="Orsini L."/>
        </authorList>
    </citation>
    <scope>NUCLEOTIDE SEQUENCE [LARGE SCALE GENOMIC DNA]</scope>
    <source>
        <strain evidence="2">LRV0_1</strain>
    </source>
</reference>
<comment type="caution">
    <text evidence="2">The sequence shown here is derived from an EMBL/GenBank/DDBJ whole genome shotgun (WGS) entry which is preliminary data.</text>
</comment>
<feature type="region of interest" description="Disordered" evidence="1">
    <location>
        <begin position="1"/>
        <end position="61"/>
    </location>
</feature>
<evidence type="ECO:0000256" key="1">
    <source>
        <dbReference type="SAM" id="MobiDB-lite"/>
    </source>
</evidence>
<keyword evidence="3" id="KW-1185">Reference proteome</keyword>
<dbReference type="EMBL" id="JAOYFB010000038">
    <property type="protein sequence ID" value="KAK4028010.1"/>
    <property type="molecule type" value="Genomic_DNA"/>
</dbReference>
<evidence type="ECO:0000313" key="2">
    <source>
        <dbReference type="EMBL" id="KAK4028010.1"/>
    </source>
</evidence>